<dbReference type="InterPro" id="IPR005312">
    <property type="entry name" value="DUF1759"/>
</dbReference>
<dbReference type="Pfam" id="PF18701">
    <property type="entry name" value="DUF5641"/>
    <property type="match status" value="1"/>
</dbReference>
<gene>
    <name evidence="3" type="ORF">B5V51_10885</name>
</gene>
<evidence type="ECO:0000259" key="2">
    <source>
        <dbReference type="Pfam" id="PF18701"/>
    </source>
</evidence>
<comment type="caution">
    <text evidence="3">The sequence shown here is derived from an EMBL/GenBank/DDBJ whole genome shotgun (WGS) entry which is preliminary data.</text>
</comment>
<reference evidence="3" key="1">
    <citation type="submission" date="2017-09" db="EMBL/GenBank/DDBJ databases">
        <title>Contemporary evolution of a Lepidopteran species, Heliothis virescens, in response to modern agricultural practices.</title>
        <authorList>
            <person name="Fritz M.L."/>
            <person name="Deyonke A.M."/>
            <person name="Papanicolaou A."/>
            <person name="Micinski S."/>
            <person name="Westbrook J."/>
            <person name="Gould F."/>
        </authorList>
    </citation>
    <scope>NUCLEOTIDE SEQUENCE [LARGE SCALE GENOMIC DNA]</scope>
    <source>
        <strain evidence="3">HvINT-</strain>
        <tissue evidence="3">Whole body</tissue>
    </source>
</reference>
<dbReference type="AlphaFoldDB" id="A0A2A4JVN0"/>
<feature type="domain" description="DUF5641" evidence="2">
    <location>
        <begin position="855"/>
        <end position="915"/>
    </location>
</feature>
<feature type="region of interest" description="Disordered" evidence="1">
    <location>
        <begin position="91"/>
        <end position="140"/>
    </location>
</feature>
<sequence>MPVTRSQKNVPVESPTRRDAPATAEKGATSEEVSSATASTATTGTEETSATGITECTTATGTTEYTTATEATETTEATEKTVAAAVSLQKKAAATKRKTSQVPGITPEVGGGDIASKKPAGAGLRTRSVKTTSSSARRRELEAKEELARLELQAAQAATKLARVRLELAQFEEEDSDIEEDAEERTAQVQGWIRNSVTPTKPTEDARPGSPEPPPERPQQAITKEEAGARSTTVEIQTFTAALRDAFGNGGAAAAAPKYLHELPLFDGSSGEWTAFRVVYEDTAPMFSTAQNMARLRRAVRGAARDAVKSLLYSEAAPGEVMLALKRRFGRPDALVLSELDKVRALPRISESPRDICVFASQINNSVAAIRGLGRPQYLCSPEIVKQIVDKLPTVLKFRWYDYSDSAESGECSDLTAISKFLNREADKCGAFATSESAGVRKVPRQSTNQLFMDGSISKDTRANQVCPMCNSSHILSDCRTFLKASVDDRWESVKKAHLCYKCLKERHRKSSCKKPPCKICKRWHHYLLHSDNRSPRESNTDNTEVSTNVIAPAHALSATRAYLKMVPVEIYGRAGSKRIMALLDEGSTVSLLNADVAREIGASGDKEELVIETVGGATRPVNFINTVLHLTSQDDDMHQTIKKHFSIESLGVEPKRPSTDMEARAVKGEEHWPAPRSFKAERTGEEKPVDTVTAARSVEYATPDPARFSSWTRLLRATARMLQFVQLCRRRAQVHACRNTKWHKAGKKQALFKAPRTLQVLGASYVPLDVDLLQRAERLLLERSQQESFAEDLQHLRLQQQLERGSKLRRLDVVLEEGAIKLRGRIDAVQGVSLAYRRPLVLDGRHRVISGRASATDIRVGDVVLIADNTLPRCTWPRGKVTAAYPGPDGRTRVVDVATRGGVLRRPATRLVVLVEAPGESPSREVGAVHEGETVGDEGSIQFESSLRRSNTCASACVQVNKSPSQTFIFGPALPAQGCQNVTFGSSSALAGCAGYGVTGNQHLQASYQHREIVPAVRRIRVGQNSR</sequence>
<accession>A0A2A4JVN0</accession>
<dbReference type="EMBL" id="NWSH01000532">
    <property type="protein sequence ID" value="PCG75836.1"/>
    <property type="molecule type" value="Genomic_DNA"/>
</dbReference>
<evidence type="ECO:0000313" key="3">
    <source>
        <dbReference type="EMBL" id="PCG75836.1"/>
    </source>
</evidence>
<feature type="compositionally biased region" description="Acidic residues" evidence="1">
    <location>
        <begin position="172"/>
        <end position="183"/>
    </location>
</feature>
<dbReference type="Pfam" id="PF03564">
    <property type="entry name" value="DUF1759"/>
    <property type="match status" value="1"/>
</dbReference>
<dbReference type="PANTHER" id="PTHR47331">
    <property type="entry name" value="PHD-TYPE DOMAIN-CONTAINING PROTEIN"/>
    <property type="match status" value="1"/>
</dbReference>
<proteinExistence type="predicted"/>
<dbReference type="InterPro" id="IPR040676">
    <property type="entry name" value="DUF5641"/>
</dbReference>
<organism evidence="3">
    <name type="scientific">Heliothis virescens</name>
    <name type="common">Tobacco budworm moth</name>
    <dbReference type="NCBI Taxonomy" id="7102"/>
    <lineage>
        <taxon>Eukaryota</taxon>
        <taxon>Metazoa</taxon>
        <taxon>Ecdysozoa</taxon>
        <taxon>Arthropoda</taxon>
        <taxon>Hexapoda</taxon>
        <taxon>Insecta</taxon>
        <taxon>Pterygota</taxon>
        <taxon>Neoptera</taxon>
        <taxon>Endopterygota</taxon>
        <taxon>Lepidoptera</taxon>
        <taxon>Glossata</taxon>
        <taxon>Ditrysia</taxon>
        <taxon>Noctuoidea</taxon>
        <taxon>Noctuidae</taxon>
        <taxon>Heliothinae</taxon>
        <taxon>Heliothis</taxon>
    </lineage>
</organism>
<name>A0A2A4JVN0_HELVI</name>
<feature type="compositionally biased region" description="Polar residues" evidence="1">
    <location>
        <begin position="187"/>
        <end position="201"/>
    </location>
</feature>
<feature type="compositionally biased region" description="Low complexity" evidence="1">
    <location>
        <begin position="30"/>
        <end position="78"/>
    </location>
</feature>
<dbReference type="STRING" id="7102.A0A2A4JVN0"/>
<protein>
    <recommendedName>
        <fullName evidence="2">DUF5641 domain-containing protein</fullName>
    </recommendedName>
</protein>
<dbReference type="PANTHER" id="PTHR47331:SF1">
    <property type="entry name" value="GAG-LIKE PROTEIN"/>
    <property type="match status" value="1"/>
</dbReference>
<evidence type="ECO:0000256" key="1">
    <source>
        <dbReference type="SAM" id="MobiDB-lite"/>
    </source>
</evidence>
<feature type="region of interest" description="Disordered" evidence="1">
    <location>
        <begin position="1"/>
        <end position="78"/>
    </location>
</feature>
<feature type="region of interest" description="Disordered" evidence="1">
    <location>
        <begin position="172"/>
        <end position="231"/>
    </location>
</feature>